<comment type="caution">
    <text evidence="2">The sequence shown here is derived from an EMBL/GenBank/DDBJ whole genome shotgun (WGS) entry which is preliminary data.</text>
</comment>
<name>A0ABU6DVD1_9GAMM</name>
<feature type="transmembrane region" description="Helical" evidence="1">
    <location>
        <begin position="76"/>
        <end position="95"/>
    </location>
</feature>
<dbReference type="RefSeq" id="WP_277095022.1">
    <property type="nucleotide sequence ID" value="NZ_VTDN01000005.1"/>
</dbReference>
<protein>
    <submittedName>
        <fullName evidence="2">SirB2 family protein</fullName>
    </submittedName>
</protein>
<dbReference type="EMBL" id="VTDN01000005">
    <property type="protein sequence ID" value="MEB5476842.1"/>
    <property type="molecule type" value="Genomic_DNA"/>
</dbReference>
<feature type="transmembrane region" description="Helical" evidence="1">
    <location>
        <begin position="107"/>
        <end position="127"/>
    </location>
</feature>
<gene>
    <name evidence="2" type="ORF">I2F25_07270</name>
</gene>
<feature type="transmembrane region" description="Helical" evidence="1">
    <location>
        <begin position="6"/>
        <end position="30"/>
    </location>
</feature>
<keyword evidence="1" id="KW-1133">Transmembrane helix</keyword>
<feature type="transmembrane region" description="Helical" evidence="1">
    <location>
        <begin position="50"/>
        <end position="70"/>
    </location>
</feature>
<evidence type="ECO:0000313" key="2">
    <source>
        <dbReference type="EMBL" id="MEB5476842.1"/>
    </source>
</evidence>
<keyword evidence="3" id="KW-1185">Reference proteome</keyword>
<proteinExistence type="predicted"/>
<keyword evidence="1" id="KW-0812">Transmembrane</keyword>
<sequence>MTLFTLLKIIHGVAICLLFITLVIQTIILFRKNPSLDISNLSSRKKIVIFQHSAFGLFLITGGWLLYLKGFVVQNWFYAKAILFVVLLSSLIKAFKKGTGEILPVQRRGGIVLAWIAFIAILILVAIKPNLF</sequence>
<evidence type="ECO:0000313" key="3">
    <source>
        <dbReference type="Proteomes" id="UP001339883"/>
    </source>
</evidence>
<dbReference type="Proteomes" id="UP001339883">
    <property type="component" value="Unassembled WGS sequence"/>
</dbReference>
<accession>A0ABU6DVD1</accession>
<keyword evidence="1" id="KW-0472">Membrane</keyword>
<organism evidence="2 3">
    <name type="scientific">Acinetobacter pollinis</name>
    <dbReference type="NCBI Taxonomy" id="2605270"/>
    <lineage>
        <taxon>Bacteria</taxon>
        <taxon>Pseudomonadati</taxon>
        <taxon>Pseudomonadota</taxon>
        <taxon>Gammaproteobacteria</taxon>
        <taxon>Moraxellales</taxon>
        <taxon>Moraxellaceae</taxon>
        <taxon>Acinetobacter</taxon>
    </lineage>
</organism>
<evidence type="ECO:0000256" key="1">
    <source>
        <dbReference type="SAM" id="Phobius"/>
    </source>
</evidence>
<reference evidence="2 3" key="1">
    <citation type="submission" date="2019-08" db="EMBL/GenBank/DDBJ databases">
        <title>Five species of Acinetobacter isolated from floral nectar and animal pollinators.</title>
        <authorList>
            <person name="Hendry T.A."/>
        </authorList>
    </citation>
    <scope>NUCLEOTIDE SEQUENCE [LARGE SCALE GENOMIC DNA]</scope>
    <source>
        <strain evidence="2 3">MD18.27</strain>
    </source>
</reference>